<gene>
    <name evidence="1" type="ORF">RV00_GL001984</name>
</gene>
<protein>
    <recommendedName>
        <fullName evidence="3">DNA-directed RNA polymerase beta subunit</fullName>
    </recommendedName>
</protein>
<accession>A0A1L8SUR6</accession>
<dbReference type="EMBL" id="JXKM01000004">
    <property type="protein sequence ID" value="OJG35840.1"/>
    <property type="molecule type" value="Genomic_DNA"/>
</dbReference>
<dbReference type="RefSeq" id="WP_071861825.1">
    <property type="nucleotide sequence ID" value="NZ_JBHLVS010000013.1"/>
</dbReference>
<dbReference type="Proteomes" id="UP000183700">
    <property type="component" value="Unassembled WGS sequence"/>
</dbReference>
<reference evidence="1 2" key="1">
    <citation type="submission" date="2014-12" db="EMBL/GenBank/DDBJ databases">
        <title>Draft genome sequences of 29 type strains of Enterococci.</title>
        <authorList>
            <person name="Zhong Z."/>
            <person name="Sun Z."/>
            <person name="Liu W."/>
            <person name="Zhang W."/>
            <person name="Zhang H."/>
        </authorList>
    </citation>
    <scope>NUCLEOTIDE SEQUENCE [LARGE SCALE GENOMIC DNA]</scope>
    <source>
        <strain evidence="1 2">DSM 22802</strain>
    </source>
</reference>
<dbReference type="AlphaFoldDB" id="A0A1L8SUR6"/>
<comment type="caution">
    <text evidence="1">The sequence shown here is derived from an EMBL/GenBank/DDBJ whole genome shotgun (WGS) entry which is preliminary data.</text>
</comment>
<dbReference type="STRING" id="319970.RV00_GL001984"/>
<sequence>MAYDDESAKQLFMEAKRVYEDRGMLKWMSGFFLSDHTAAMKKDKTERAKVNEQKTQMYTHEITQVLEHARLKSRPVAIQLEQLDVEGHYLDDITGMIRGYDELGIYIDDQKVDYDEIRHVELYDWKKWSKLK</sequence>
<evidence type="ECO:0000313" key="1">
    <source>
        <dbReference type="EMBL" id="OJG35840.1"/>
    </source>
</evidence>
<evidence type="ECO:0008006" key="3">
    <source>
        <dbReference type="Google" id="ProtNLM"/>
    </source>
</evidence>
<keyword evidence="2" id="KW-1185">Reference proteome</keyword>
<name>A0A1L8SUR6_9ENTE</name>
<evidence type="ECO:0000313" key="2">
    <source>
        <dbReference type="Proteomes" id="UP000183700"/>
    </source>
</evidence>
<proteinExistence type="predicted"/>
<dbReference type="OrthoDB" id="1644322at2"/>
<organism evidence="1 2">
    <name type="scientific">Enterococcus devriesei</name>
    <dbReference type="NCBI Taxonomy" id="319970"/>
    <lineage>
        <taxon>Bacteria</taxon>
        <taxon>Bacillati</taxon>
        <taxon>Bacillota</taxon>
        <taxon>Bacilli</taxon>
        <taxon>Lactobacillales</taxon>
        <taxon>Enterococcaceae</taxon>
        <taxon>Enterococcus</taxon>
    </lineage>
</organism>